<evidence type="ECO:0000313" key="2">
    <source>
        <dbReference type="EMBL" id="RAL23609.1"/>
    </source>
</evidence>
<gene>
    <name evidence="2" type="ORF">DL240_05465</name>
</gene>
<evidence type="ECO:0000256" key="1">
    <source>
        <dbReference type="SAM" id="SignalP"/>
    </source>
</evidence>
<reference evidence="2 3" key="1">
    <citation type="submission" date="2018-05" db="EMBL/GenBank/DDBJ databases">
        <title>Lujinxingia marina gen. nov. sp. nov., a new facultative anaerobic member of the class Deltaproteobacteria, and proposal of Lujinxingaceae fam. nov.</title>
        <authorList>
            <person name="Li C.-M."/>
        </authorList>
    </citation>
    <scope>NUCLEOTIDE SEQUENCE [LARGE SCALE GENOMIC DNA]</scope>
    <source>
        <strain evidence="2 3">B210</strain>
    </source>
</reference>
<organism evidence="2 3">
    <name type="scientific">Lujinxingia litoralis</name>
    <dbReference type="NCBI Taxonomy" id="2211119"/>
    <lineage>
        <taxon>Bacteria</taxon>
        <taxon>Deltaproteobacteria</taxon>
        <taxon>Bradymonadales</taxon>
        <taxon>Lujinxingiaceae</taxon>
        <taxon>Lujinxingia</taxon>
    </lineage>
</organism>
<comment type="caution">
    <text evidence="2">The sequence shown here is derived from an EMBL/GenBank/DDBJ whole genome shotgun (WGS) entry which is preliminary data.</text>
</comment>
<proteinExistence type="predicted"/>
<dbReference type="Proteomes" id="UP000249169">
    <property type="component" value="Unassembled WGS sequence"/>
</dbReference>
<protein>
    <submittedName>
        <fullName evidence="2">Uncharacterized protein</fullName>
    </submittedName>
</protein>
<dbReference type="AlphaFoldDB" id="A0A328CAW8"/>
<keyword evidence="1" id="KW-0732">Signal</keyword>
<feature type="signal peptide" evidence="1">
    <location>
        <begin position="1"/>
        <end position="19"/>
    </location>
</feature>
<name>A0A328CAW8_9DELT</name>
<accession>A0A328CAW8</accession>
<keyword evidence="3" id="KW-1185">Reference proteome</keyword>
<evidence type="ECO:0000313" key="3">
    <source>
        <dbReference type="Proteomes" id="UP000249169"/>
    </source>
</evidence>
<sequence length="971" mass="105803">MRASLLLLTLGLMSATACASAPGPASSFDVVMRVQPEDRVSDTAALTLLDDGTWRLQSDTGEVWRWDLAKGDVVEYRSESSTHIFAVLQTERKALRLQRLDSWPMRPRGAGKLARLRAGEQTCVGEGSWSDARCTHENGQRWSVYELASTDDTTRMAPATDKELSLPYRRAAMMQAHAQGPVFEGSLPEGRWLAIASQPRRGRFAAAPRVGLSQRCDLNSPDLHTAARFVSVEAWPAELSEHPVAIEARAIASGTDALIRCPAGASPLVEMPSIARPLMTSFDDRLLGPAGFAMQPRAVSEASARAWSLSAAFGAVGDWELAAFWAERALAESPPGSDLESLALSVMDLLATGGATDAALRVAYHATRDVWNRDNIPAQLDGAAVLHAQLGQVDAYLKRIQRQQDLAARHRDDRRLAWYRWSELRTRHAARQSSEGSAYREDIVGFEKTHQPDWALAIWAMLGMHDESLPAVQGPEELQNRFQDAGALELWQAVFEPNSLQRCTSDDVLRDCTATSYGLRPRADGEPALMDTLAGVPVISLRKAYPLPHFQNTANTLENPAARANYWIALLPLVHDADAPAALRETLSAMSEVYADKTSICEFRHAFAAHFAHAANRGDRPFLGRARRQWVEFVNWWAAQGVDALCESPSALINALNMRQQDANSWTRQALPLLEERLLRASEESVPVAEVADAASLASTLGDKDHCTRWHLALTLAASQRGHVQLAQNHLIQATGCASQSVELRAHRDLLAAYLEFESSAGRRGFGPSTAGAELRAMTRKNLPASGCVGLVPLNFDLEHHLPDTLRTLASRIALNNLRDQPLGVVTASHLLAQSRAGVRAGLRALATGDVRSAARALHAARSGFASLDHRPGLALTDFIDQTVFGDHMQALADAPADAWQTIELPQTGVPLRSGQATAWLEGLSPRHPEYGSPLHVATLLTLGLNDEAARLVAGREQTLPRLCVSLSSER</sequence>
<feature type="chain" id="PRO_5016308817" evidence="1">
    <location>
        <begin position="20"/>
        <end position="971"/>
    </location>
</feature>
<dbReference type="EMBL" id="QHKO01000002">
    <property type="protein sequence ID" value="RAL23609.1"/>
    <property type="molecule type" value="Genomic_DNA"/>
</dbReference>
<dbReference type="PROSITE" id="PS51257">
    <property type="entry name" value="PROKAR_LIPOPROTEIN"/>
    <property type="match status" value="1"/>
</dbReference>